<sequence length="330" mass="35673">MSVALRPLLAGVLLALSGLAAASEPAQLTLLAEHPVEGMRGGNLSGLAWCGDALLAVSDRDDDRIYRFDVAVEGVWQAEVEPLAAPPAPLSGLPWGMRVRNGLAGMLRGGELDFEGISCDAMGNRYLVSESKVAVLRVPPAGTPQWLPLPAGVVRQARASGMLLQANAMFEGITVDPAGERLWLAAERQRRGLLVVHNRRGSWACRGGCVLMAEGGDELPPPALGNRARAKDFSALAFHGDKLFVLERLAHRICRRHPATAAVERCWSFSEVALADSRRYDSPYGLVEALEVDEQGAWLGVDNNERRRADGELRPVVWRLAAPAKGWLQQ</sequence>
<name>A0A2T5P8Q1_9PSED</name>
<dbReference type="OrthoDB" id="6195379at2"/>
<evidence type="ECO:0000256" key="1">
    <source>
        <dbReference type="SAM" id="SignalP"/>
    </source>
</evidence>
<dbReference type="GO" id="GO:0016853">
    <property type="term" value="F:isomerase activity"/>
    <property type="evidence" value="ECO:0007669"/>
    <property type="project" value="UniProtKB-KW"/>
</dbReference>
<evidence type="ECO:0000259" key="2">
    <source>
        <dbReference type="Pfam" id="PF13449"/>
    </source>
</evidence>
<dbReference type="SUPFAM" id="SSF101898">
    <property type="entry name" value="NHL repeat"/>
    <property type="match status" value="1"/>
</dbReference>
<evidence type="ECO:0000313" key="3">
    <source>
        <dbReference type="EMBL" id="PTU74119.1"/>
    </source>
</evidence>
<reference evidence="3 4" key="1">
    <citation type="submission" date="2018-04" db="EMBL/GenBank/DDBJ databases">
        <title>Pseudomonas sp. nov., isolated from mangrove soil.</title>
        <authorList>
            <person name="Chen C."/>
        </authorList>
    </citation>
    <scope>NUCLEOTIDE SEQUENCE [LARGE SCALE GENOMIC DNA]</scope>
    <source>
        <strain evidence="3 4">TC-11</strain>
    </source>
</reference>
<feature type="domain" description="Phytase-like" evidence="2">
    <location>
        <begin position="42"/>
        <end position="193"/>
    </location>
</feature>
<feature type="signal peptide" evidence="1">
    <location>
        <begin position="1"/>
        <end position="22"/>
    </location>
</feature>
<dbReference type="RefSeq" id="WP_108107553.1">
    <property type="nucleotide sequence ID" value="NZ_QASN01000019.1"/>
</dbReference>
<gene>
    <name evidence="3" type="ORF">DBO85_12235</name>
</gene>
<evidence type="ECO:0000313" key="4">
    <source>
        <dbReference type="Proteomes" id="UP000244064"/>
    </source>
</evidence>
<organism evidence="3 4">
    <name type="scientific">Pseudomonas mangrovi</name>
    <dbReference type="NCBI Taxonomy" id="2161748"/>
    <lineage>
        <taxon>Bacteria</taxon>
        <taxon>Pseudomonadati</taxon>
        <taxon>Pseudomonadota</taxon>
        <taxon>Gammaproteobacteria</taxon>
        <taxon>Pseudomonadales</taxon>
        <taxon>Pseudomonadaceae</taxon>
        <taxon>Pseudomonas</taxon>
    </lineage>
</organism>
<keyword evidence="3" id="KW-0413">Isomerase</keyword>
<accession>A0A2T5P8Q1</accession>
<dbReference type="EMBL" id="QASN01000019">
    <property type="protein sequence ID" value="PTU74119.1"/>
    <property type="molecule type" value="Genomic_DNA"/>
</dbReference>
<keyword evidence="1" id="KW-0732">Signal</keyword>
<dbReference type="AlphaFoldDB" id="A0A2T5P8Q1"/>
<proteinExistence type="predicted"/>
<dbReference type="Pfam" id="PF13449">
    <property type="entry name" value="Phytase-like"/>
    <property type="match status" value="1"/>
</dbReference>
<feature type="chain" id="PRO_5015613808" evidence="1">
    <location>
        <begin position="23"/>
        <end position="330"/>
    </location>
</feature>
<comment type="caution">
    <text evidence="3">The sequence shown here is derived from an EMBL/GenBank/DDBJ whole genome shotgun (WGS) entry which is preliminary data.</text>
</comment>
<keyword evidence="4" id="KW-1185">Reference proteome</keyword>
<dbReference type="InterPro" id="IPR027372">
    <property type="entry name" value="Phytase-like_dom"/>
</dbReference>
<protein>
    <submittedName>
        <fullName evidence="3">DNA topoisomerase IV</fullName>
    </submittedName>
</protein>
<dbReference type="Proteomes" id="UP000244064">
    <property type="component" value="Unassembled WGS sequence"/>
</dbReference>